<evidence type="ECO:0000313" key="2">
    <source>
        <dbReference type="Proteomes" id="UP000256645"/>
    </source>
</evidence>
<sequence length="140" mass="15768">MPLTVEHVKSIMDPCGQGIWEPFLSSIAPDVAWWIASDVQDPSIPTGVYNFAEWKQAVNVRAFGRLKDGHQDMKVLSIDVVGQKAYVEAAGKATQLNGRPYNNCFCWILFFDEESKKIVKIREYMNTALTKEVLSMNEGP</sequence>
<dbReference type="Gene3D" id="3.10.450.50">
    <property type="match status" value="1"/>
</dbReference>
<gene>
    <name evidence="1" type="ORF">BP6252_10541</name>
</gene>
<dbReference type="Proteomes" id="UP000256645">
    <property type="component" value="Unassembled WGS sequence"/>
</dbReference>
<comment type="caution">
    <text evidence="1">The sequence shown here is derived from an EMBL/GenBank/DDBJ whole genome shotgun (WGS) entry which is preliminary data.</text>
</comment>
<dbReference type="OrthoDB" id="10264449at2759"/>
<proteinExistence type="predicted"/>
<accession>A0A3D8QTA5</accession>
<dbReference type="AlphaFoldDB" id="A0A3D8QTA5"/>
<dbReference type="EMBL" id="PDLM01000012">
    <property type="protein sequence ID" value="RDW64890.1"/>
    <property type="molecule type" value="Genomic_DNA"/>
</dbReference>
<dbReference type="InterPro" id="IPR032710">
    <property type="entry name" value="NTF2-like_dom_sf"/>
</dbReference>
<organism evidence="1 2">
    <name type="scientific">Coleophoma cylindrospora</name>
    <dbReference type="NCBI Taxonomy" id="1849047"/>
    <lineage>
        <taxon>Eukaryota</taxon>
        <taxon>Fungi</taxon>
        <taxon>Dikarya</taxon>
        <taxon>Ascomycota</taxon>
        <taxon>Pezizomycotina</taxon>
        <taxon>Leotiomycetes</taxon>
        <taxon>Helotiales</taxon>
        <taxon>Dermateaceae</taxon>
        <taxon>Coleophoma</taxon>
    </lineage>
</organism>
<dbReference type="SUPFAM" id="SSF54427">
    <property type="entry name" value="NTF2-like"/>
    <property type="match status" value="1"/>
</dbReference>
<evidence type="ECO:0008006" key="3">
    <source>
        <dbReference type="Google" id="ProtNLM"/>
    </source>
</evidence>
<reference evidence="1 2" key="1">
    <citation type="journal article" date="2018" name="IMA Fungus">
        <title>IMA Genome-F 9: Draft genome sequence of Annulohypoxylon stygium, Aspergillus mulundensis, Berkeleyomyces basicola (syn. Thielaviopsis basicola), Ceratocystis smalleyi, two Cercospora beticola strains, Coleophoma cylindrospora, Fusarium fracticaudum, Phialophora cf. hyalina, and Morchella septimelata.</title>
        <authorList>
            <person name="Wingfield B.D."/>
            <person name="Bills G.F."/>
            <person name="Dong Y."/>
            <person name="Huang W."/>
            <person name="Nel W.J."/>
            <person name="Swalarsk-Parry B.S."/>
            <person name="Vaghefi N."/>
            <person name="Wilken P.M."/>
            <person name="An Z."/>
            <person name="de Beer Z.W."/>
            <person name="De Vos L."/>
            <person name="Chen L."/>
            <person name="Duong T.A."/>
            <person name="Gao Y."/>
            <person name="Hammerbacher A."/>
            <person name="Kikkert J.R."/>
            <person name="Li Y."/>
            <person name="Li H."/>
            <person name="Li K."/>
            <person name="Li Q."/>
            <person name="Liu X."/>
            <person name="Ma X."/>
            <person name="Naidoo K."/>
            <person name="Pethybridge S.J."/>
            <person name="Sun J."/>
            <person name="Steenkamp E.T."/>
            <person name="van der Nest M.A."/>
            <person name="van Wyk S."/>
            <person name="Wingfield M.J."/>
            <person name="Xiong C."/>
            <person name="Yue Q."/>
            <person name="Zhang X."/>
        </authorList>
    </citation>
    <scope>NUCLEOTIDE SEQUENCE [LARGE SCALE GENOMIC DNA]</scope>
    <source>
        <strain evidence="1 2">BP6252</strain>
    </source>
</reference>
<protein>
    <recommendedName>
        <fullName evidence="3">SnoaL-like domain-containing protein</fullName>
    </recommendedName>
</protein>
<evidence type="ECO:0000313" key="1">
    <source>
        <dbReference type="EMBL" id="RDW64890.1"/>
    </source>
</evidence>
<keyword evidence="2" id="KW-1185">Reference proteome</keyword>
<name>A0A3D8QTA5_9HELO</name>